<evidence type="ECO:0000256" key="2">
    <source>
        <dbReference type="ARBA" id="ARBA00022748"/>
    </source>
</evidence>
<evidence type="ECO:0000256" key="1">
    <source>
        <dbReference type="ARBA" id="ARBA00004196"/>
    </source>
</evidence>
<dbReference type="CDD" id="cd02966">
    <property type="entry name" value="TlpA_like_family"/>
    <property type="match status" value="1"/>
</dbReference>
<dbReference type="PROSITE" id="PS00194">
    <property type="entry name" value="THIOREDOXIN_1"/>
    <property type="match status" value="1"/>
</dbReference>
<feature type="domain" description="Thioredoxin" evidence="5">
    <location>
        <begin position="214"/>
        <end position="376"/>
    </location>
</feature>
<organism evidence="6 7">
    <name type="scientific">Flavilitoribacter nigricans (strain ATCC 23147 / DSM 23189 / NBRC 102662 / NCIMB 1420 / SS-2)</name>
    <name type="common">Lewinella nigricans</name>
    <dbReference type="NCBI Taxonomy" id="1122177"/>
    <lineage>
        <taxon>Bacteria</taxon>
        <taxon>Pseudomonadati</taxon>
        <taxon>Bacteroidota</taxon>
        <taxon>Saprospiria</taxon>
        <taxon>Saprospirales</taxon>
        <taxon>Lewinellaceae</taxon>
        <taxon>Flavilitoribacter</taxon>
    </lineage>
</organism>
<accession>A0A2D0NDZ5</accession>
<sequence>MNMKSTFNIFLLVIVAFLGWQCSETVTEGTVVKGKIENAANMQAFVDRVVIGKARNIVGKTDLDGNGNFEISFPEGIEPGIYNLRIGAKRLNLAMDGTEQTVVINGELNTLDTYQVEVTGSEDSQTLINMMQGLMSRNVTSKDIESFINTTDNPTLGAFVAYLALNDPRFLNIQKQALQKLTAAQPDSEMALEYAKYINTVERQFASQMADQRIQVGQPAPNITLEDPYGKKYALSDLKGKVVLLDFWASWCGPCRRENPNVVKVYDKYKDQGFTVFSVSLDGLDERTRARLGGDQNSISDQLDRSKERWVKAIQDDNLKWPYHVSDLQKWDAAPAAAYGVRSIPRTFLIDRNGNIAALNLRGAEQIEAALQQIIAT</sequence>
<dbReference type="InterPro" id="IPR013740">
    <property type="entry name" value="Redoxin"/>
</dbReference>
<dbReference type="InterPro" id="IPR050553">
    <property type="entry name" value="Thioredoxin_ResA/DsbE_sf"/>
</dbReference>
<keyword evidence="3" id="KW-1015">Disulfide bond</keyword>
<dbReference type="OrthoDB" id="1069091at2"/>
<comment type="subcellular location">
    <subcellularLocation>
        <location evidence="1">Cell envelope</location>
    </subcellularLocation>
</comment>
<protein>
    <submittedName>
        <fullName evidence="6">Alkyl hydroperoxide reductase</fullName>
    </submittedName>
</protein>
<keyword evidence="7" id="KW-1185">Reference proteome</keyword>
<evidence type="ECO:0000313" key="6">
    <source>
        <dbReference type="EMBL" id="PHN06596.1"/>
    </source>
</evidence>
<dbReference type="Pfam" id="PF08534">
    <property type="entry name" value="Redoxin"/>
    <property type="match status" value="1"/>
</dbReference>
<dbReference type="GO" id="GO:0017004">
    <property type="term" value="P:cytochrome complex assembly"/>
    <property type="evidence" value="ECO:0007669"/>
    <property type="project" value="UniProtKB-KW"/>
</dbReference>
<dbReference type="InterPro" id="IPR017937">
    <property type="entry name" value="Thioredoxin_CS"/>
</dbReference>
<dbReference type="SUPFAM" id="SSF52833">
    <property type="entry name" value="Thioredoxin-like"/>
    <property type="match status" value="1"/>
</dbReference>
<evidence type="ECO:0000313" key="7">
    <source>
        <dbReference type="Proteomes" id="UP000223913"/>
    </source>
</evidence>
<dbReference type="InterPro" id="IPR036249">
    <property type="entry name" value="Thioredoxin-like_sf"/>
</dbReference>
<keyword evidence="2" id="KW-0201">Cytochrome c-type biogenesis</keyword>
<gene>
    <name evidence="6" type="ORF">CRP01_09855</name>
</gene>
<proteinExistence type="predicted"/>
<dbReference type="PANTHER" id="PTHR42852">
    <property type="entry name" value="THIOL:DISULFIDE INTERCHANGE PROTEIN DSBE"/>
    <property type="match status" value="1"/>
</dbReference>
<name>A0A2D0NDZ5_FLAN2</name>
<evidence type="ECO:0000256" key="4">
    <source>
        <dbReference type="ARBA" id="ARBA00023284"/>
    </source>
</evidence>
<dbReference type="EMBL" id="PDUD01000017">
    <property type="protein sequence ID" value="PHN06596.1"/>
    <property type="molecule type" value="Genomic_DNA"/>
</dbReference>
<dbReference type="GO" id="GO:0016491">
    <property type="term" value="F:oxidoreductase activity"/>
    <property type="evidence" value="ECO:0007669"/>
    <property type="project" value="InterPro"/>
</dbReference>
<comment type="caution">
    <text evidence="6">The sequence shown here is derived from an EMBL/GenBank/DDBJ whole genome shotgun (WGS) entry which is preliminary data.</text>
</comment>
<evidence type="ECO:0000256" key="3">
    <source>
        <dbReference type="ARBA" id="ARBA00023157"/>
    </source>
</evidence>
<dbReference type="GO" id="GO:0030313">
    <property type="term" value="C:cell envelope"/>
    <property type="evidence" value="ECO:0007669"/>
    <property type="project" value="UniProtKB-SubCell"/>
</dbReference>
<keyword evidence="4" id="KW-0676">Redox-active center</keyword>
<dbReference type="PROSITE" id="PS51352">
    <property type="entry name" value="THIOREDOXIN_2"/>
    <property type="match status" value="1"/>
</dbReference>
<evidence type="ECO:0000259" key="5">
    <source>
        <dbReference type="PROSITE" id="PS51352"/>
    </source>
</evidence>
<reference evidence="6 7" key="1">
    <citation type="submission" date="2017-10" db="EMBL/GenBank/DDBJ databases">
        <title>The draft genome sequence of Lewinella nigricans NBRC 102662.</title>
        <authorList>
            <person name="Wang K."/>
        </authorList>
    </citation>
    <scope>NUCLEOTIDE SEQUENCE [LARGE SCALE GENOMIC DNA]</scope>
    <source>
        <strain evidence="6 7">NBRC 102662</strain>
    </source>
</reference>
<dbReference type="AlphaFoldDB" id="A0A2D0NDZ5"/>
<dbReference type="Proteomes" id="UP000223913">
    <property type="component" value="Unassembled WGS sequence"/>
</dbReference>
<dbReference type="InterPro" id="IPR013766">
    <property type="entry name" value="Thioredoxin_domain"/>
</dbReference>
<dbReference type="PANTHER" id="PTHR42852:SF6">
    <property type="entry name" value="THIOL:DISULFIDE INTERCHANGE PROTEIN DSBE"/>
    <property type="match status" value="1"/>
</dbReference>
<dbReference type="Gene3D" id="3.40.30.10">
    <property type="entry name" value="Glutaredoxin"/>
    <property type="match status" value="1"/>
</dbReference>